<dbReference type="PRINTS" id="PR00700">
    <property type="entry name" value="PRTYPHPHTASE"/>
</dbReference>
<evidence type="ECO:0000313" key="3">
    <source>
        <dbReference type="EMBL" id="KAH9421009.1"/>
    </source>
</evidence>
<organism evidence="3 4">
    <name type="scientific">Dermatophagoides pteronyssinus</name>
    <name type="common">European house dust mite</name>
    <dbReference type="NCBI Taxonomy" id="6956"/>
    <lineage>
        <taxon>Eukaryota</taxon>
        <taxon>Metazoa</taxon>
        <taxon>Ecdysozoa</taxon>
        <taxon>Arthropoda</taxon>
        <taxon>Chelicerata</taxon>
        <taxon>Arachnida</taxon>
        <taxon>Acari</taxon>
        <taxon>Acariformes</taxon>
        <taxon>Sarcoptiformes</taxon>
        <taxon>Astigmata</taxon>
        <taxon>Psoroptidia</taxon>
        <taxon>Analgoidea</taxon>
        <taxon>Pyroglyphidae</taxon>
        <taxon>Dermatophagoidinae</taxon>
        <taxon>Dermatophagoides</taxon>
    </lineage>
</organism>
<dbReference type="InterPro" id="IPR029021">
    <property type="entry name" value="Prot-tyrosine_phosphatase-like"/>
</dbReference>
<dbReference type="SMART" id="SM00404">
    <property type="entry name" value="PTPc_motif"/>
    <property type="match status" value="2"/>
</dbReference>
<dbReference type="Gene3D" id="3.90.190.10">
    <property type="entry name" value="Protein tyrosine phosphatase superfamily"/>
    <property type="match status" value="2"/>
</dbReference>
<dbReference type="SMART" id="SM00194">
    <property type="entry name" value="PTPc"/>
    <property type="match status" value="2"/>
</dbReference>
<gene>
    <name evidence="3" type="ORF">DERP_001450</name>
</gene>
<dbReference type="InterPro" id="IPR050348">
    <property type="entry name" value="Protein-Tyr_Phosphatase"/>
</dbReference>
<feature type="domain" description="Tyrosine-protein phosphatase" evidence="1">
    <location>
        <begin position="281"/>
        <end position="553"/>
    </location>
</feature>
<dbReference type="PANTHER" id="PTHR19134:SF561">
    <property type="entry name" value="PROTEIN TYROSINE PHOSPHATASE 36E, ISOFORM A"/>
    <property type="match status" value="1"/>
</dbReference>
<evidence type="ECO:0000259" key="2">
    <source>
        <dbReference type="PROSITE" id="PS50056"/>
    </source>
</evidence>
<dbReference type="PANTHER" id="PTHR19134">
    <property type="entry name" value="RECEPTOR-TYPE TYROSINE-PROTEIN PHOSPHATASE"/>
    <property type="match status" value="1"/>
</dbReference>
<dbReference type="InterPro" id="IPR000387">
    <property type="entry name" value="Tyr_Pase_dom"/>
</dbReference>
<keyword evidence="4" id="KW-1185">Reference proteome</keyword>
<dbReference type="PROSITE" id="PS00383">
    <property type="entry name" value="TYR_PHOSPHATASE_1"/>
    <property type="match status" value="1"/>
</dbReference>
<dbReference type="PROSITE" id="PS50055">
    <property type="entry name" value="TYR_PHOSPHATASE_PTP"/>
    <property type="match status" value="2"/>
</dbReference>
<protein>
    <submittedName>
        <fullName evidence="3">Uncharacterized protein</fullName>
    </submittedName>
</protein>
<dbReference type="Pfam" id="PF00102">
    <property type="entry name" value="Y_phosphatase"/>
    <property type="match status" value="2"/>
</dbReference>
<dbReference type="SUPFAM" id="SSF52799">
    <property type="entry name" value="(Phosphotyrosine protein) phosphatases II"/>
    <property type="match status" value="2"/>
</dbReference>
<dbReference type="EMBL" id="NJHN03000047">
    <property type="protein sequence ID" value="KAH9421009.1"/>
    <property type="molecule type" value="Genomic_DNA"/>
</dbReference>
<feature type="domain" description="Tyrosine specific protein phosphatases" evidence="2">
    <location>
        <begin position="776"/>
        <end position="848"/>
    </location>
</feature>
<dbReference type="InterPro" id="IPR000242">
    <property type="entry name" value="PTP_cat"/>
</dbReference>
<evidence type="ECO:0000259" key="1">
    <source>
        <dbReference type="PROSITE" id="PS50055"/>
    </source>
</evidence>
<comment type="caution">
    <text evidence="3">The sequence shown here is derived from an EMBL/GenBank/DDBJ whole genome shotgun (WGS) entry which is preliminary data.</text>
</comment>
<feature type="domain" description="Tyrosine specific protein phosphatases" evidence="2">
    <location>
        <begin position="471"/>
        <end position="544"/>
    </location>
</feature>
<name>A0ABQ8JEG9_DERPT</name>
<dbReference type="InterPro" id="IPR016130">
    <property type="entry name" value="Tyr_Pase_AS"/>
</dbReference>
<dbReference type="Pfam" id="PF12260">
    <property type="entry name" value="PIP49_C"/>
    <property type="match status" value="1"/>
</dbReference>
<dbReference type="InterPro" id="IPR022049">
    <property type="entry name" value="FAM69_kinase_dom"/>
</dbReference>
<dbReference type="Proteomes" id="UP000887458">
    <property type="component" value="Unassembled WGS sequence"/>
</dbReference>
<dbReference type="CDD" id="cd00047">
    <property type="entry name" value="PTPc"/>
    <property type="match status" value="1"/>
</dbReference>
<dbReference type="InterPro" id="IPR003595">
    <property type="entry name" value="Tyr_Pase_cat"/>
</dbReference>
<feature type="domain" description="Tyrosine-protein phosphatase" evidence="1">
    <location>
        <begin position="585"/>
        <end position="857"/>
    </location>
</feature>
<proteinExistence type="predicted"/>
<dbReference type="PROSITE" id="PS50056">
    <property type="entry name" value="TYR_PHOSPHATASE_2"/>
    <property type="match status" value="2"/>
</dbReference>
<reference evidence="3 4" key="1">
    <citation type="journal article" date="2018" name="J. Allergy Clin. Immunol.">
        <title>High-quality assembly of Dermatophagoides pteronyssinus genome and transcriptome reveals a wide range of novel allergens.</title>
        <authorList>
            <person name="Liu X.Y."/>
            <person name="Yang K.Y."/>
            <person name="Wang M.Q."/>
            <person name="Kwok J.S."/>
            <person name="Zeng X."/>
            <person name="Yang Z."/>
            <person name="Xiao X.J."/>
            <person name="Lau C.P."/>
            <person name="Li Y."/>
            <person name="Huang Z.M."/>
            <person name="Ba J.G."/>
            <person name="Yim A.K."/>
            <person name="Ouyang C.Y."/>
            <person name="Ngai S.M."/>
            <person name="Chan T.F."/>
            <person name="Leung E.L."/>
            <person name="Liu L."/>
            <person name="Liu Z.G."/>
            <person name="Tsui S.K."/>
        </authorList>
    </citation>
    <scope>NUCLEOTIDE SEQUENCE [LARGE SCALE GENOMIC DNA]</scope>
    <source>
        <strain evidence="3">Derp</strain>
    </source>
</reference>
<sequence>MEHNTVEVHVNAEDVGIKFQMDANNDNHSKSSYLQNSIVQKNIKTVKIDEAITQMVPDPPVEFLCNKMCKFSGDITSIGMDTITDNDNQENNSLPASKDGRESYLYAKPRYRFQTSHDNHHLSVPSMASTSLTRRSHSIHVIESSINSIALHPTKTVKTNNNGLIPNNTFSSNTNRRSTIHRFTETSDDLYVPKESWLTSIYIKLPKSKSFCRFQLKLLNLPLFASTVRYLEETATGENKEMLQSNSFLYAVFDQFVPHNRIMVNTLSKHVRRIRKYEILAVIEFNFLRTSSNVSGKRNSFTTRHANKRENFGKNCNQKFVPYDFNRVILQPNPNENGFESDYINASHIDSLLKPNAYIVAQGPTEKTMNNFWRMIWQQNIQVIVMLTKVYEFIRVMCIQYWPSKLDHPELFDHRFEVTLVEEDQLADYICRTMQIRDLCNDELNKNFRTIYQLQFQSWNITTCPYSDSILKFRRRVKHYQNQAVNAGPLLVHCSNGCGRSGTYVCLDANLDLVDEESIVDIFNYAKKLRNSRANMIENLEQYRFIYETIEEWYICGRTWFDVSEISQQIKHRSVKNKATKRNEYQAEFEKLMSMTSKFTIGDCAGGHRLENRDKNRDVSIVPPDNFRPYLTSVQSIDQSDYINAVFVDGYSRPREYIVTEWPLKKTMQNLWSLIYDHDCNTVVVLGGVPKNDKSFQEFWPRDSKTCKYGPIFTVETISHNNPPKIDSWVFRITKKLTSLTELMAGIKAEPKVVQFFEFLAWPFDYKVPTSTNALVELIHMVERWRQRTSYGPVLVISGNGKSRVGVYIAANFAIEQVVAHGEIDIFNAVKTVRRHRSALIETIMEYKYCYDLTLHYVSHYMNKDNQVFKTTASAKNAPSCDYIIEETLVQICTNYKKNVFFGNLCSQLCDNVSDNQIKFIGCPCSASHIGKDVVIFAKKLPNISLVIKSKVLVEEKLTEISSVELSDYYRGIQQDIIGFSNVSLEQDLLPDDLLNDTDKITNHFLLIKQHEYVLSKLFENDLLYPKVLYTCGHFYATPKLTNIIHWTYLVSFPFQTSRDKIIAAIDLLKFLKRFINTKVPMELCDVKYYHFGYYENQTMLLLDSDLIQSRHTLKNTIEHVIDCDMDDDCHFIDCHGKCHQGSCRLDMTDNNLKRICRNILFMGKLYSLLNMGLLTMPWSSSSKHVEISMQRLYHLCFDADHQNLDYIITEMEKILLDLLMYG</sequence>
<reference evidence="3 4" key="2">
    <citation type="journal article" date="2022" name="Mol. Biol. Evol.">
        <title>Comparative Genomics Reveals Insights into the Divergent Evolution of Astigmatic Mites and Household Pest Adaptations.</title>
        <authorList>
            <person name="Xiong Q."/>
            <person name="Wan A.T."/>
            <person name="Liu X."/>
            <person name="Fung C.S."/>
            <person name="Xiao X."/>
            <person name="Malainual N."/>
            <person name="Hou J."/>
            <person name="Wang L."/>
            <person name="Wang M."/>
            <person name="Yang K.Y."/>
            <person name="Cui Y."/>
            <person name="Leung E.L."/>
            <person name="Nong W."/>
            <person name="Shin S.K."/>
            <person name="Au S.W."/>
            <person name="Jeong K.Y."/>
            <person name="Chew F.T."/>
            <person name="Hui J.H."/>
            <person name="Leung T.F."/>
            <person name="Tungtrongchitr A."/>
            <person name="Zhong N."/>
            <person name="Liu Z."/>
            <person name="Tsui S.K."/>
        </authorList>
    </citation>
    <scope>NUCLEOTIDE SEQUENCE [LARGE SCALE GENOMIC DNA]</scope>
    <source>
        <strain evidence="3">Derp</strain>
    </source>
</reference>
<evidence type="ECO:0000313" key="4">
    <source>
        <dbReference type="Proteomes" id="UP000887458"/>
    </source>
</evidence>
<accession>A0ABQ8JEG9</accession>